<evidence type="ECO:0000313" key="9">
    <source>
        <dbReference type="EMBL" id="CRH05931.1"/>
    </source>
</evidence>
<dbReference type="PROSITE" id="PS50902">
    <property type="entry name" value="FLAVODOXIN_LIKE"/>
    <property type="match status" value="1"/>
</dbReference>
<keyword evidence="3 7" id="KW-0813">Transport</keyword>
<evidence type="ECO:0000256" key="7">
    <source>
        <dbReference type="PIRNR" id="PIRNR038996"/>
    </source>
</evidence>
<keyword evidence="4 7" id="KW-0285">Flavoprotein</keyword>
<organism evidence="9">
    <name type="scientific">Magnetococcus massalia (strain MO-1)</name>
    <dbReference type="NCBI Taxonomy" id="451514"/>
    <lineage>
        <taxon>Bacteria</taxon>
        <taxon>Pseudomonadati</taxon>
        <taxon>Pseudomonadota</taxon>
        <taxon>Magnetococcia</taxon>
        <taxon>Magnetococcales</taxon>
        <taxon>Magnetococcaceae</taxon>
        <taxon>Magnetococcus</taxon>
    </lineage>
</organism>
<comment type="similarity">
    <text evidence="2 7">Belongs to the flavodoxin family.</text>
</comment>
<dbReference type="InterPro" id="IPR050619">
    <property type="entry name" value="Flavodoxin"/>
</dbReference>
<evidence type="ECO:0000256" key="1">
    <source>
        <dbReference type="ARBA" id="ARBA00001917"/>
    </source>
</evidence>
<evidence type="ECO:0000256" key="4">
    <source>
        <dbReference type="ARBA" id="ARBA00022630"/>
    </source>
</evidence>
<dbReference type="InterPro" id="IPR029039">
    <property type="entry name" value="Flavoprotein-like_sf"/>
</dbReference>
<gene>
    <name evidence="9" type="primary">nifF</name>
    <name evidence="9" type="ORF">MAGMO_1751</name>
</gene>
<evidence type="ECO:0000256" key="2">
    <source>
        <dbReference type="ARBA" id="ARBA00005267"/>
    </source>
</evidence>
<comment type="cofactor">
    <cofactor evidence="1 7">
        <name>FMN</name>
        <dbReference type="ChEBI" id="CHEBI:58210"/>
    </cofactor>
</comment>
<protein>
    <recommendedName>
        <fullName evidence="7">Flavodoxin</fullName>
    </recommendedName>
</protein>
<sequence length="164" mass="17903">MIHKRYGSEVVAKPLNVNRIQPTDMLAYDRLILGTSTLKEGRLPGLGSSAQMEGWLEFLPKLEAASADFSGKTVAFYGLGCQEKYPETFCNGLGLLHAFISARGATCIGQWSREGYVFNASKAMGEDGQFVGLALDEDVEQMKTKARLDGWLQQISPQIGLPAL</sequence>
<dbReference type="SUPFAM" id="SSF52218">
    <property type="entry name" value="Flavoproteins"/>
    <property type="match status" value="1"/>
</dbReference>
<reference evidence="9" key="1">
    <citation type="submission" date="2015-04" db="EMBL/GenBank/DDBJ databases">
        <authorList>
            <person name="Syromyatnikov M.Y."/>
            <person name="Popov V.N."/>
        </authorList>
    </citation>
    <scope>NUCLEOTIDE SEQUENCE</scope>
    <source>
        <strain evidence="9">MO-1</strain>
    </source>
</reference>
<dbReference type="GO" id="GO:0009055">
    <property type="term" value="F:electron transfer activity"/>
    <property type="evidence" value="ECO:0007669"/>
    <property type="project" value="UniProtKB-UniRule"/>
</dbReference>
<dbReference type="Gene3D" id="3.40.50.360">
    <property type="match status" value="1"/>
</dbReference>
<name>A0A1S7LJB9_MAGMO</name>
<proteinExistence type="inferred from homology"/>
<dbReference type="PANTHER" id="PTHR42809:SF1">
    <property type="entry name" value="FLAVODOXIN 1"/>
    <property type="match status" value="1"/>
</dbReference>
<dbReference type="EMBL" id="LO017727">
    <property type="protein sequence ID" value="CRH05931.1"/>
    <property type="molecule type" value="Genomic_DNA"/>
</dbReference>
<dbReference type="InterPro" id="IPR010086">
    <property type="entry name" value="Flavodoxin_lc"/>
</dbReference>
<dbReference type="NCBIfam" id="TIGR01752">
    <property type="entry name" value="flav_long"/>
    <property type="match status" value="1"/>
</dbReference>
<comment type="function">
    <text evidence="7">Low-potential electron donor to a number of redox enzymes.</text>
</comment>
<evidence type="ECO:0000256" key="6">
    <source>
        <dbReference type="ARBA" id="ARBA00022982"/>
    </source>
</evidence>
<dbReference type="PIRSF" id="PIRSF038996">
    <property type="entry name" value="FldA"/>
    <property type="match status" value="1"/>
</dbReference>
<dbReference type="InterPro" id="IPR008254">
    <property type="entry name" value="Flavodoxin/NO_synth"/>
</dbReference>
<keyword evidence="5 7" id="KW-0288">FMN</keyword>
<dbReference type="Pfam" id="PF00258">
    <property type="entry name" value="Flavodoxin_1"/>
    <property type="match status" value="1"/>
</dbReference>
<dbReference type="GO" id="GO:0010181">
    <property type="term" value="F:FMN binding"/>
    <property type="evidence" value="ECO:0007669"/>
    <property type="project" value="UniProtKB-UniRule"/>
</dbReference>
<evidence type="ECO:0000259" key="8">
    <source>
        <dbReference type="PROSITE" id="PS50902"/>
    </source>
</evidence>
<dbReference type="PANTHER" id="PTHR42809">
    <property type="entry name" value="FLAVODOXIN 2"/>
    <property type="match status" value="1"/>
</dbReference>
<accession>A0A1S7LJB9</accession>
<keyword evidence="6 7" id="KW-0249">Electron transport</keyword>
<feature type="domain" description="Flavodoxin-like" evidence="8">
    <location>
        <begin position="1"/>
        <end position="156"/>
    </location>
</feature>
<evidence type="ECO:0000256" key="5">
    <source>
        <dbReference type="ARBA" id="ARBA00022643"/>
    </source>
</evidence>
<dbReference type="AlphaFoldDB" id="A0A1S7LJB9"/>
<evidence type="ECO:0000256" key="3">
    <source>
        <dbReference type="ARBA" id="ARBA00022448"/>
    </source>
</evidence>